<dbReference type="InterPro" id="IPR001940">
    <property type="entry name" value="Peptidase_S1C"/>
</dbReference>
<dbReference type="PRINTS" id="PR00834">
    <property type="entry name" value="PROTEASES2C"/>
</dbReference>
<proteinExistence type="inferred from homology"/>
<dbReference type="PROSITE" id="PS50106">
    <property type="entry name" value="PDZ"/>
    <property type="match status" value="1"/>
</dbReference>
<dbReference type="RefSeq" id="WP_316434906.1">
    <property type="nucleotide sequence ID" value="NZ_CP053586.1"/>
</dbReference>
<accession>A0AA96WDU3</accession>
<evidence type="ECO:0000256" key="2">
    <source>
        <dbReference type="ARBA" id="ARBA00022670"/>
    </source>
</evidence>
<dbReference type="InterPro" id="IPR009003">
    <property type="entry name" value="Peptidase_S1_PA"/>
</dbReference>
<dbReference type="AlphaFoldDB" id="A0AA96WDU3"/>
<dbReference type="EMBL" id="CP053586">
    <property type="protein sequence ID" value="WNZ23293.1"/>
    <property type="molecule type" value="Genomic_DNA"/>
</dbReference>
<dbReference type="GO" id="GO:0006508">
    <property type="term" value="P:proteolysis"/>
    <property type="evidence" value="ECO:0007669"/>
    <property type="project" value="UniProtKB-KW"/>
</dbReference>
<keyword evidence="3" id="KW-0378">Hydrolase</keyword>
<evidence type="ECO:0000256" key="1">
    <source>
        <dbReference type="ARBA" id="ARBA00010541"/>
    </source>
</evidence>
<dbReference type="SUPFAM" id="SSF50494">
    <property type="entry name" value="Trypsin-like serine proteases"/>
    <property type="match status" value="1"/>
</dbReference>
<dbReference type="InterPro" id="IPR001478">
    <property type="entry name" value="PDZ"/>
</dbReference>
<dbReference type="InterPro" id="IPR043504">
    <property type="entry name" value="Peptidase_S1_PA_chymotrypsin"/>
</dbReference>
<feature type="compositionally biased region" description="Basic residues" evidence="4">
    <location>
        <begin position="316"/>
        <end position="327"/>
    </location>
</feature>
<reference evidence="6" key="1">
    <citation type="submission" date="2020-05" db="EMBL/GenBank/DDBJ databases">
        <authorList>
            <person name="Zhu T."/>
            <person name="Keshari N."/>
            <person name="Lu X."/>
        </authorList>
    </citation>
    <scope>NUCLEOTIDE SEQUENCE</scope>
    <source>
        <strain evidence="6">NK1-12</strain>
    </source>
</reference>
<dbReference type="InterPro" id="IPR051201">
    <property type="entry name" value="Chloro_Bact_Ser_Proteases"/>
</dbReference>
<evidence type="ECO:0000313" key="6">
    <source>
        <dbReference type="EMBL" id="WNZ23293.1"/>
    </source>
</evidence>
<evidence type="ECO:0000259" key="5">
    <source>
        <dbReference type="PROSITE" id="PS50106"/>
    </source>
</evidence>
<dbReference type="Gene3D" id="2.40.10.10">
    <property type="entry name" value="Trypsin-like serine proteases"/>
    <property type="match status" value="2"/>
</dbReference>
<protein>
    <submittedName>
        <fullName evidence="6">PDZ domain-containing protein</fullName>
    </submittedName>
</protein>
<comment type="similarity">
    <text evidence="1">Belongs to the peptidase S1C family.</text>
</comment>
<dbReference type="SMART" id="SM00228">
    <property type="entry name" value="PDZ"/>
    <property type="match status" value="1"/>
</dbReference>
<dbReference type="GO" id="GO:0004252">
    <property type="term" value="F:serine-type endopeptidase activity"/>
    <property type="evidence" value="ECO:0007669"/>
    <property type="project" value="InterPro"/>
</dbReference>
<feature type="domain" description="PDZ" evidence="5">
    <location>
        <begin position="216"/>
        <end position="292"/>
    </location>
</feature>
<dbReference type="Pfam" id="PF13180">
    <property type="entry name" value="PDZ_2"/>
    <property type="match status" value="1"/>
</dbReference>
<dbReference type="Gene3D" id="2.30.42.10">
    <property type="match status" value="1"/>
</dbReference>
<dbReference type="InterPro" id="IPR036034">
    <property type="entry name" value="PDZ_sf"/>
</dbReference>
<dbReference type="Pfam" id="PF13365">
    <property type="entry name" value="Trypsin_2"/>
    <property type="match status" value="1"/>
</dbReference>
<dbReference type="PANTHER" id="PTHR43343">
    <property type="entry name" value="PEPTIDASE S12"/>
    <property type="match status" value="1"/>
</dbReference>
<organism evidence="6">
    <name type="scientific">Leptolyngbya sp. NK1-12</name>
    <dbReference type="NCBI Taxonomy" id="2547451"/>
    <lineage>
        <taxon>Bacteria</taxon>
        <taxon>Bacillati</taxon>
        <taxon>Cyanobacteriota</taxon>
        <taxon>Cyanophyceae</taxon>
        <taxon>Leptolyngbyales</taxon>
        <taxon>Leptolyngbyaceae</taxon>
        <taxon>Leptolyngbya group</taxon>
        <taxon>Leptolyngbya</taxon>
    </lineage>
</organism>
<feature type="region of interest" description="Disordered" evidence="4">
    <location>
        <begin position="304"/>
        <end position="327"/>
    </location>
</feature>
<dbReference type="PANTHER" id="PTHR43343:SF3">
    <property type="entry name" value="PROTEASE DO-LIKE 8, CHLOROPLASTIC"/>
    <property type="match status" value="1"/>
</dbReference>
<keyword evidence="2" id="KW-0645">Protease</keyword>
<gene>
    <name evidence="6" type="ORF">HJG54_10810</name>
</gene>
<sequence length="327" mass="34389">MTSASPQPENLVSVLSTQLADAVEQTGPAIVSVNASHRCGASGLYWQPGIVVTVDHAIRQEDEIPIILADGTSVSATLVGRDSSTDLAVLRLTELDLPTPSLSDLSLRVGQLVLAVGRTGDGSLSASMGMIERLGGSWRSWQGGQIDQLIRPSLLASWGLSGSALLDAQGQVIGLNTSGPRQMTITIPVATIQRVVAQLLQTGRIARGYLGVGMQPVPIPDRLVESLGLSYSEGVMLLSVEPDSPADQAGLLIGDVLIALDAQPITDVSDVRMMLTADRVGQSLTARVIRAGAIVELAVTVGERQSEGGGEEPGRERRRGRGRGRRR</sequence>
<evidence type="ECO:0000256" key="4">
    <source>
        <dbReference type="SAM" id="MobiDB-lite"/>
    </source>
</evidence>
<name>A0AA96WDU3_9CYAN</name>
<dbReference type="SUPFAM" id="SSF50156">
    <property type="entry name" value="PDZ domain-like"/>
    <property type="match status" value="1"/>
</dbReference>
<evidence type="ECO:0000256" key="3">
    <source>
        <dbReference type="ARBA" id="ARBA00022801"/>
    </source>
</evidence>